<dbReference type="EMBL" id="SPRX01000001">
    <property type="protein sequence ID" value="TIC70201.1"/>
    <property type="molecule type" value="Genomic_DNA"/>
</dbReference>
<proteinExistence type="inferred from homology"/>
<dbReference type="Proteomes" id="UP000307169">
    <property type="component" value="Unassembled WGS sequence"/>
</dbReference>
<accession>A0A4T0QA55</accession>
<dbReference type="PANTHER" id="PTHR21242">
    <property type="entry name" value="TRANSCRIPTION INITIATION FACTOR TFIID SUBUNIT 10"/>
    <property type="match status" value="1"/>
</dbReference>
<feature type="region of interest" description="Disordered" evidence="7">
    <location>
        <begin position="294"/>
        <end position="365"/>
    </location>
</feature>
<dbReference type="PANTHER" id="PTHR21242:SF0">
    <property type="entry name" value="TRANSCRIPTION INITIATION FACTOR TFIID SUBUNIT 10"/>
    <property type="match status" value="1"/>
</dbReference>
<evidence type="ECO:0000313" key="14">
    <source>
        <dbReference type="Proteomes" id="UP000310708"/>
    </source>
</evidence>
<evidence type="ECO:0000313" key="13">
    <source>
        <dbReference type="Proteomes" id="UP000309601"/>
    </source>
</evidence>
<dbReference type="EMBL" id="SPRW01000001">
    <property type="protein sequence ID" value="TIC71250.1"/>
    <property type="molecule type" value="Genomic_DNA"/>
</dbReference>
<evidence type="ECO:0000256" key="6">
    <source>
        <dbReference type="PROSITE-ProRule" id="PRU00176"/>
    </source>
</evidence>
<dbReference type="AlphaFoldDB" id="A0A4T0QA55"/>
<evidence type="ECO:0000313" key="12">
    <source>
        <dbReference type="Proteomes" id="UP000307169"/>
    </source>
</evidence>
<feature type="domain" description="RRM" evidence="8">
    <location>
        <begin position="200"/>
        <end position="277"/>
    </location>
</feature>
<comment type="caution">
    <text evidence="11">The sequence shown here is derived from an EMBL/GenBank/DDBJ whole genome shotgun (WGS) entry which is preliminary data.</text>
</comment>
<comment type="subcellular location">
    <subcellularLocation>
        <location evidence="1">Nucleus</location>
    </subcellularLocation>
</comment>
<dbReference type="Proteomes" id="UP000309601">
    <property type="component" value="Unassembled WGS sequence"/>
</dbReference>
<evidence type="ECO:0000256" key="1">
    <source>
        <dbReference type="ARBA" id="ARBA00004123"/>
    </source>
</evidence>
<dbReference type="GO" id="GO:0003723">
    <property type="term" value="F:RNA binding"/>
    <property type="evidence" value="ECO:0007669"/>
    <property type="project" value="UniProtKB-UniRule"/>
</dbReference>
<keyword evidence="4" id="KW-0539">Nucleus</keyword>
<dbReference type="CDD" id="cd07982">
    <property type="entry name" value="HFD_TAF10"/>
    <property type="match status" value="1"/>
</dbReference>
<comment type="similarity">
    <text evidence="5">Belongs to the TAF10 family.</text>
</comment>
<dbReference type="GO" id="GO:0006367">
    <property type="term" value="P:transcription initiation at RNA polymerase II promoter"/>
    <property type="evidence" value="ECO:0007669"/>
    <property type="project" value="TreeGrafter"/>
</dbReference>
<dbReference type="SMART" id="SM00360">
    <property type="entry name" value="RRM"/>
    <property type="match status" value="1"/>
</dbReference>
<dbReference type="SUPFAM" id="SSF54928">
    <property type="entry name" value="RNA-binding domain, RBD"/>
    <property type="match status" value="1"/>
</dbReference>
<dbReference type="Gene3D" id="3.30.70.330">
    <property type="match status" value="1"/>
</dbReference>
<dbReference type="GO" id="GO:1990841">
    <property type="term" value="F:promoter-specific chromatin binding"/>
    <property type="evidence" value="ECO:0007669"/>
    <property type="project" value="TreeGrafter"/>
</dbReference>
<keyword evidence="3" id="KW-0804">Transcription</keyword>
<dbReference type="GO" id="GO:0016251">
    <property type="term" value="F:RNA polymerase II general transcription initiation factor activity"/>
    <property type="evidence" value="ECO:0007669"/>
    <property type="project" value="TreeGrafter"/>
</dbReference>
<evidence type="ECO:0000256" key="3">
    <source>
        <dbReference type="ARBA" id="ARBA00023163"/>
    </source>
</evidence>
<feature type="compositionally biased region" description="Polar residues" evidence="7">
    <location>
        <begin position="325"/>
        <end position="352"/>
    </location>
</feature>
<dbReference type="InterPro" id="IPR035979">
    <property type="entry name" value="RBD_domain_sf"/>
</dbReference>
<dbReference type="GO" id="GO:0005669">
    <property type="term" value="C:transcription factor TFIID complex"/>
    <property type="evidence" value="ECO:0007669"/>
    <property type="project" value="TreeGrafter"/>
</dbReference>
<keyword evidence="2" id="KW-0805">Transcription regulation</keyword>
<evidence type="ECO:0000256" key="4">
    <source>
        <dbReference type="ARBA" id="ARBA00023242"/>
    </source>
</evidence>
<evidence type="ECO:0000256" key="5">
    <source>
        <dbReference type="ARBA" id="ARBA00025730"/>
    </source>
</evidence>
<evidence type="ECO:0000313" key="9">
    <source>
        <dbReference type="EMBL" id="TIC05068.1"/>
    </source>
</evidence>
<evidence type="ECO:0000256" key="2">
    <source>
        <dbReference type="ARBA" id="ARBA00023015"/>
    </source>
</evidence>
<evidence type="ECO:0000259" key="8">
    <source>
        <dbReference type="PROSITE" id="PS50102"/>
    </source>
</evidence>
<dbReference type="Proteomes" id="UP000310708">
    <property type="component" value="Unassembled WGS sequence"/>
</dbReference>
<evidence type="ECO:0000313" key="11">
    <source>
        <dbReference type="EMBL" id="TIC71250.1"/>
    </source>
</evidence>
<dbReference type="Pfam" id="PF03540">
    <property type="entry name" value="TAF10"/>
    <property type="match status" value="1"/>
</dbReference>
<name>A0A4T0QA55_9BASI</name>
<dbReference type="InterPro" id="IPR012677">
    <property type="entry name" value="Nucleotide-bd_a/b_plait_sf"/>
</dbReference>
<dbReference type="InterPro" id="IPR003923">
    <property type="entry name" value="TAF10"/>
</dbReference>
<dbReference type="PROSITE" id="PS50102">
    <property type="entry name" value="RRM"/>
    <property type="match status" value="1"/>
</dbReference>
<dbReference type="GO" id="GO:0000124">
    <property type="term" value="C:SAGA complex"/>
    <property type="evidence" value="ECO:0007669"/>
    <property type="project" value="TreeGrafter"/>
</dbReference>
<evidence type="ECO:0000313" key="10">
    <source>
        <dbReference type="EMBL" id="TIC70201.1"/>
    </source>
</evidence>
<reference evidence="12 13" key="1">
    <citation type="submission" date="2019-03" db="EMBL/GenBank/DDBJ databases">
        <title>Sequencing 25 genomes of Wallemia mellicola.</title>
        <authorList>
            <person name="Gostincar C."/>
        </authorList>
    </citation>
    <scope>NUCLEOTIDE SEQUENCE [LARGE SCALE GENOMIC DNA]</scope>
    <source>
        <strain evidence="9 12">EXF-1262</strain>
        <strain evidence="11 13">EXF-1274</strain>
        <strain evidence="10 14">EXF-757</strain>
    </source>
</reference>
<sequence>MSQQQQHTENDKQKEAQLKHDKKLSEFLGLLETNEPLIPDQVTDHYLNKAGFECNDPRLKRLFALASQKFISDIANDAYQYARIRTTAGPGGRGRPTGTSKSKTVLTSDDLTAALSDYGIHKSKADSERWGNDMYIKSIGGELGARMTNQSLLKKIPQSTSQTPSLQSRISGLAKRQEKNTAKAKLAKNNKIKGSSKQSIQVTILNLAAGTSADDVKVALSSYGTITSAELNPASSTNDSVAVNIYFENLDEAKAAAEAFDGLLADGKILTVKVIEQKSVDDVKDLFKDSKMYADTLPPPAPSPPKASESSVAQKEKKPPRSPKKNQLSLLERTQMQPKAQLSSQSGTQQSKKNQKASLLERINKDSFAGKTLASRFGLQ</sequence>
<gene>
    <name evidence="10" type="ORF">E3Q01_00148</name>
    <name evidence="11" type="ORF">E3Q02_00144</name>
    <name evidence="9" type="ORF">E3Q17_00108</name>
</gene>
<dbReference type="InterPro" id="IPR000504">
    <property type="entry name" value="RRM_dom"/>
</dbReference>
<evidence type="ECO:0000256" key="7">
    <source>
        <dbReference type="SAM" id="MobiDB-lite"/>
    </source>
</evidence>
<protein>
    <recommendedName>
        <fullName evidence="8">RRM domain-containing protein</fullName>
    </recommendedName>
</protein>
<dbReference type="PRINTS" id="PR01443">
    <property type="entry name" value="TFIID30KDSUB"/>
</dbReference>
<dbReference type="EMBL" id="SPRH01000001">
    <property type="protein sequence ID" value="TIC05068.1"/>
    <property type="molecule type" value="Genomic_DNA"/>
</dbReference>
<keyword evidence="6" id="KW-0694">RNA-binding</keyword>
<dbReference type="CDD" id="cd00590">
    <property type="entry name" value="RRM_SF"/>
    <property type="match status" value="1"/>
</dbReference>
<organism evidence="11 13">
    <name type="scientific">Wallemia mellicola</name>
    <dbReference type="NCBI Taxonomy" id="1708541"/>
    <lineage>
        <taxon>Eukaryota</taxon>
        <taxon>Fungi</taxon>
        <taxon>Dikarya</taxon>
        <taxon>Basidiomycota</taxon>
        <taxon>Wallemiomycotina</taxon>
        <taxon>Wallemiomycetes</taxon>
        <taxon>Wallemiales</taxon>
        <taxon>Wallemiaceae</taxon>
        <taxon>Wallemia</taxon>
    </lineage>
</organism>